<reference evidence="1 2" key="1">
    <citation type="journal article" date="2015" name="Genome Announc.">
        <title>Complete Genome Sequence of Polypropylene Glycol- and Polyethylene Glycol-Degrading Sphingopyxis macrogoltabida Strain EY-1.</title>
        <authorList>
            <person name="Ohtsubo Y."/>
            <person name="Nagata Y."/>
            <person name="Numata M."/>
            <person name="Tsuchikane K."/>
            <person name="Hosoyama A."/>
            <person name="Yamazoe A."/>
            <person name="Tsuda M."/>
            <person name="Fujita N."/>
            <person name="Kawai F."/>
        </authorList>
    </citation>
    <scope>NUCLEOTIDE SEQUENCE [LARGE SCALE GENOMIC DNA]</scope>
    <source>
        <strain evidence="1 2">EY-1</strain>
    </source>
</reference>
<dbReference type="PATRIC" id="fig|33050.5.peg.3067"/>
<proteinExistence type="predicted"/>
<accession>A0A0N9V1Q4</accession>
<dbReference type="EMBL" id="CP012700">
    <property type="protein sequence ID" value="ALH81569.1"/>
    <property type="molecule type" value="Genomic_DNA"/>
</dbReference>
<dbReference type="RefSeq" id="WP_054588738.1">
    <property type="nucleotide sequence ID" value="NZ_CP012700.1"/>
</dbReference>
<name>A0A0N9V1Q4_SPHMC</name>
<dbReference type="OrthoDB" id="7510575at2"/>
<dbReference type="AlphaFoldDB" id="A0A0N9V1Q4"/>
<gene>
    <name evidence="1" type="ORF">AN936_14775</name>
</gene>
<sequence>MTVIGHNDIRKVENFDRYEILAHPLPHRDNRIFYPAEPDGFGAVTYASHDVMIARPTGIGSKGRLAILMHHGGGRHALEFYESTLPIASALLALPEREQYALAYTIFEQADECSAGARAAEAQRWAEAYAEGRIRKRRRGRARQIYVETAAEKALRSA</sequence>
<dbReference type="KEGG" id="smag:AN936_14775"/>
<dbReference type="Proteomes" id="UP000058074">
    <property type="component" value="Chromosome"/>
</dbReference>
<evidence type="ECO:0000313" key="1">
    <source>
        <dbReference type="EMBL" id="ALH81569.1"/>
    </source>
</evidence>
<evidence type="ECO:0000313" key="2">
    <source>
        <dbReference type="Proteomes" id="UP000058074"/>
    </source>
</evidence>
<organism evidence="1 2">
    <name type="scientific">Sphingopyxis macrogoltabida</name>
    <name type="common">Sphingomonas macrogoltabidus</name>
    <dbReference type="NCBI Taxonomy" id="33050"/>
    <lineage>
        <taxon>Bacteria</taxon>
        <taxon>Pseudomonadati</taxon>
        <taxon>Pseudomonadota</taxon>
        <taxon>Alphaproteobacteria</taxon>
        <taxon>Sphingomonadales</taxon>
        <taxon>Sphingomonadaceae</taxon>
        <taxon>Sphingopyxis</taxon>
    </lineage>
</organism>
<protein>
    <submittedName>
        <fullName evidence="1">Uncharacterized protein</fullName>
    </submittedName>
</protein>